<reference evidence="2 3" key="1">
    <citation type="submission" date="2024-09" db="EMBL/GenBank/DDBJ databases">
        <title>Rethinking Asexuality: The Enigmatic Case of Functional Sexual Genes in Lepraria (Stereocaulaceae).</title>
        <authorList>
            <person name="Doellman M."/>
            <person name="Sun Y."/>
            <person name="Barcenas-Pena A."/>
            <person name="Lumbsch H.T."/>
            <person name="Grewe F."/>
        </authorList>
    </citation>
    <scope>NUCLEOTIDE SEQUENCE [LARGE SCALE GENOMIC DNA]</scope>
    <source>
        <strain evidence="2 3">Mercado 3170</strain>
    </source>
</reference>
<protein>
    <submittedName>
        <fullName evidence="2">Uncharacterized protein</fullName>
    </submittedName>
</protein>
<evidence type="ECO:0000256" key="1">
    <source>
        <dbReference type="SAM" id="MobiDB-lite"/>
    </source>
</evidence>
<sequence>MQRQNLALLYSLPTPQVKKWPRLTSRVLTTDLLLRLRRDRQQPYSTCSSCGQICIYLKDIAKPPPTGTSGLHDRLVRLERLVKSIASKPNSGSNVDFNTLSQPAETPQLDSPIDGSSNRGSVRVSASELQYVGGDHWAAILDSIADLEDRFECEEQLGLAINPEQIQYNTGNADNVNKPASRQSLLLYGGCRPASQAEIFAALPTKGAVDRCISRYFNRQELVSCKCAKLTKLYYDRQSV</sequence>
<feature type="region of interest" description="Disordered" evidence="1">
    <location>
        <begin position="92"/>
        <end position="119"/>
    </location>
</feature>
<gene>
    <name evidence="2" type="ORF">N7G274_000757</name>
</gene>
<comment type="caution">
    <text evidence="2">The sequence shown here is derived from an EMBL/GenBank/DDBJ whole genome shotgun (WGS) entry which is preliminary data.</text>
</comment>
<evidence type="ECO:0000313" key="3">
    <source>
        <dbReference type="Proteomes" id="UP001590950"/>
    </source>
</evidence>
<name>A0ABR4AR49_9LECA</name>
<accession>A0ABR4AR49</accession>
<dbReference type="EMBL" id="JBEFKJ010000002">
    <property type="protein sequence ID" value="KAL2047715.1"/>
    <property type="molecule type" value="Genomic_DNA"/>
</dbReference>
<keyword evidence="3" id="KW-1185">Reference proteome</keyword>
<proteinExistence type="predicted"/>
<dbReference type="Proteomes" id="UP001590950">
    <property type="component" value="Unassembled WGS sequence"/>
</dbReference>
<organism evidence="2 3">
    <name type="scientific">Stereocaulon virgatum</name>
    <dbReference type="NCBI Taxonomy" id="373712"/>
    <lineage>
        <taxon>Eukaryota</taxon>
        <taxon>Fungi</taxon>
        <taxon>Dikarya</taxon>
        <taxon>Ascomycota</taxon>
        <taxon>Pezizomycotina</taxon>
        <taxon>Lecanoromycetes</taxon>
        <taxon>OSLEUM clade</taxon>
        <taxon>Lecanoromycetidae</taxon>
        <taxon>Lecanorales</taxon>
        <taxon>Lecanorineae</taxon>
        <taxon>Stereocaulaceae</taxon>
        <taxon>Stereocaulon</taxon>
    </lineage>
</organism>
<evidence type="ECO:0000313" key="2">
    <source>
        <dbReference type="EMBL" id="KAL2047715.1"/>
    </source>
</evidence>